<proteinExistence type="predicted"/>
<evidence type="ECO:0000256" key="1">
    <source>
        <dbReference type="SAM" id="Phobius"/>
    </source>
</evidence>
<comment type="caution">
    <text evidence="2">The sequence shown here is derived from an EMBL/GenBank/DDBJ whole genome shotgun (WGS) entry which is preliminary data.</text>
</comment>
<organism evidence="2 3">
    <name type="scientific">Ureibacillus galli</name>
    <dbReference type="NCBI Taxonomy" id="2762222"/>
    <lineage>
        <taxon>Bacteria</taxon>
        <taxon>Bacillati</taxon>
        <taxon>Bacillota</taxon>
        <taxon>Bacilli</taxon>
        <taxon>Bacillales</taxon>
        <taxon>Caryophanaceae</taxon>
        <taxon>Ureibacillus</taxon>
    </lineage>
</organism>
<evidence type="ECO:0000313" key="3">
    <source>
        <dbReference type="Proteomes" id="UP000640930"/>
    </source>
</evidence>
<accession>A0ABR8XFS5</accession>
<dbReference type="RefSeq" id="WP_191708501.1">
    <property type="nucleotide sequence ID" value="NZ_JACSQA010000030.1"/>
</dbReference>
<keyword evidence="1" id="KW-1133">Transmembrane helix</keyword>
<name>A0ABR8XFS5_9BACL</name>
<evidence type="ECO:0000313" key="2">
    <source>
        <dbReference type="EMBL" id="MBD8028085.1"/>
    </source>
</evidence>
<keyword evidence="1" id="KW-0812">Transmembrane</keyword>
<keyword evidence="1" id="KW-0472">Membrane</keyword>
<gene>
    <name evidence="2" type="ORF">H9636_15660</name>
</gene>
<keyword evidence="3" id="KW-1185">Reference proteome</keyword>
<sequence length="56" mass="6284">MIAFGYILPTLIAILFVGYYAPLVGIVVGFFIHIFVLLIRISEKLDKLLDKTEDGL</sequence>
<dbReference type="EMBL" id="JACSQA010000030">
    <property type="protein sequence ID" value="MBD8028085.1"/>
    <property type="molecule type" value="Genomic_DNA"/>
</dbReference>
<feature type="transmembrane region" description="Helical" evidence="1">
    <location>
        <begin position="6"/>
        <end position="39"/>
    </location>
</feature>
<dbReference type="Proteomes" id="UP000640930">
    <property type="component" value="Unassembled WGS sequence"/>
</dbReference>
<reference evidence="2 3" key="1">
    <citation type="submission" date="2020-08" db="EMBL/GenBank/DDBJ databases">
        <title>A Genomic Blueprint of the Chicken Gut Microbiome.</title>
        <authorList>
            <person name="Gilroy R."/>
            <person name="Ravi A."/>
            <person name="Getino M."/>
            <person name="Pursley I."/>
            <person name="Horton D.L."/>
            <person name="Alikhan N.-F."/>
            <person name="Baker D."/>
            <person name="Gharbi K."/>
            <person name="Hall N."/>
            <person name="Watson M."/>
            <person name="Adriaenssens E.M."/>
            <person name="Foster-Nyarko E."/>
            <person name="Jarju S."/>
            <person name="Secka A."/>
            <person name="Antonio M."/>
            <person name="Oren A."/>
            <person name="Chaudhuri R."/>
            <person name="La Ragione R.M."/>
            <person name="Hildebrand F."/>
            <person name="Pallen M.J."/>
        </authorList>
    </citation>
    <scope>NUCLEOTIDE SEQUENCE [LARGE SCALE GENOMIC DNA]</scope>
    <source>
        <strain evidence="2 3">Re31</strain>
    </source>
</reference>
<protein>
    <submittedName>
        <fullName evidence="2">Uncharacterized protein</fullName>
    </submittedName>
</protein>